<dbReference type="Pfam" id="PF13564">
    <property type="entry name" value="DoxX_2"/>
    <property type="match status" value="1"/>
</dbReference>
<evidence type="ECO:0000256" key="4">
    <source>
        <dbReference type="ARBA" id="ARBA00023136"/>
    </source>
</evidence>
<feature type="transmembrane region" description="Helical" evidence="5">
    <location>
        <begin position="43"/>
        <end position="63"/>
    </location>
</feature>
<evidence type="ECO:0000313" key="6">
    <source>
        <dbReference type="EMBL" id="MBO0932024.1"/>
    </source>
</evidence>
<keyword evidence="3 5" id="KW-1133">Transmembrane helix</keyword>
<feature type="transmembrane region" description="Helical" evidence="5">
    <location>
        <begin position="70"/>
        <end position="94"/>
    </location>
</feature>
<gene>
    <name evidence="6" type="ORF">J2I48_13520</name>
</gene>
<dbReference type="RefSeq" id="WP_207335996.1">
    <property type="nucleotide sequence ID" value="NZ_JAFMYU010000010.1"/>
</dbReference>
<accession>A0A939G7F1</accession>
<dbReference type="InterPro" id="IPR032808">
    <property type="entry name" value="DoxX"/>
</dbReference>
<sequence length="123" mass="13502">MNTILWLVQVLLSLEFGYSGVMKATQSAPKLVAMGQTGVEHLPLPLIRFIGLAELVGVVGLLLPGLVHRLLWLTPLAAGCLGLIMIPAGIIHYQRGEYKTIWINVITLALCLLVVYGRYELPR</sequence>
<evidence type="ECO:0000256" key="1">
    <source>
        <dbReference type="ARBA" id="ARBA00004141"/>
    </source>
</evidence>
<organism evidence="6 7">
    <name type="scientific">Fibrella aquatilis</name>
    <dbReference type="NCBI Taxonomy" id="2817059"/>
    <lineage>
        <taxon>Bacteria</taxon>
        <taxon>Pseudomonadati</taxon>
        <taxon>Bacteroidota</taxon>
        <taxon>Cytophagia</taxon>
        <taxon>Cytophagales</taxon>
        <taxon>Spirosomataceae</taxon>
        <taxon>Fibrella</taxon>
    </lineage>
</organism>
<reference evidence="6 7" key="1">
    <citation type="submission" date="2021-03" db="EMBL/GenBank/DDBJ databases">
        <title>Fibrella sp. HMF5036 genome sequencing and assembly.</title>
        <authorList>
            <person name="Kang H."/>
            <person name="Kim H."/>
            <person name="Bae S."/>
            <person name="Joh K."/>
        </authorList>
    </citation>
    <scope>NUCLEOTIDE SEQUENCE [LARGE SCALE GENOMIC DNA]</scope>
    <source>
        <strain evidence="6 7">HMF5036</strain>
    </source>
</reference>
<evidence type="ECO:0000256" key="5">
    <source>
        <dbReference type="SAM" id="Phobius"/>
    </source>
</evidence>
<dbReference type="AlphaFoldDB" id="A0A939G7F1"/>
<dbReference type="EMBL" id="JAFMYU010000010">
    <property type="protein sequence ID" value="MBO0932024.1"/>
    <property type="molecule type" value="Genomic_DNA"/>
</dbReference>
<protein>
    <submittedName>
        <fullName evidence="6">DoxX family protein</fullName>
    </submittedName>
</protein>
<comment type="subcellular location">
    <subcellularLocation>
        <location evidence="1">Membrane</location>
        <topology evidence="1">Multi-pass membrane protein</topology>
    </subcellularLocation>
</comment>
<dbReference type="Proteomes" id="UP000664795">
    <property type="component" value="Unassembled WGS sequence"/>
</dbReference>
<dbReference type="GO" id="GO:0016020">
    <property type="term" value="C:membrane"/>
    <property type="evidence" value="ECO:0007669"/>
    <property type="project" value="UniProtKB-SubCell"/>
</dbReference>
<comment type="caution">
    <text evidence="6">The sequence shown here is derived from an EMBL/GenBank/DDBJ whole genome shotgun (WGS) entry which is preliminary data.</text>
</comment>
<evidence type="ECO:0000256" key="2">
    <source>
        <dbReference type="ARBA" id="ARBA00022692"/>
    </source>
</evidence>
<name>A0A939G7F1_9BACT</name>
<keyword evidence="4 5" id="KW-0472">Membrane</keyword>
<evidence type="ECO:0000313" key="7">
    <source>
        <dbReference type="Proteomes" id="UP000664795"/>
    </source>
</evidence>
<proteinExistence type="predicted"/>
<feature type="transmembrane region" description="Helical" evidence="5">
    <location>
        <begin position="100"/>
        <end position="119"/>
    </location>
</feature>
<keyword evidence="2 5" id="KW-0812">Transmembrane</keyword>
<evidence type="ECO:0000256" key="3">
    <source>
        <dbReference type="ARBA" id="ARBA00022989"/>
    </source>
</evidence>
<keyword evidence="7" id="KW-1185">Reference proteome</keyword>